<evidence type="ECO:0000313" key="10">
    <source>
        <dbReference type="Proteomes" id="UP000702544"/>
    </source>
</evidence>
<feature type="region of interest" description="Disordered" evidence="7">
    <location>
        <begin position="1"/>
        <end position="20"/>
    </location>
</feature>
<dbReference type="Gene3D" id="3.40.140.10">
    <property type="entry name" value="Cytidine Deaminase, domain 2"/>
    <property type="match status" value="1"/>
</dbReference>
<evidence type="ECO:0000256" key="2">
    <source>
        <dbReference type="ARBA" id="ARBA00022723"/>
    </source>
</evidence>
<dbReference type="NCBIfam" id="TIGR00608">
    <property type="entry name" value="radc"/>
    <property type="match status" value="1"/>
</dbReference>
<evidence type="ECO:0000313" key="9">
    <source>
        <dbReference type="EMBL" id="NIR73894.1"/>
    </source>
</evidence>
<evidence type="ECO:0000256" key="7">
    <source>
        <dbReference type="SAM" id="MobiDB-lite"/>
    </source>
</evidence>
<dbReference type="PANTHER" id="PTHR30471:SF3">
    <property type="entry name" value="UPF0758 PROTEIN YEES-RELATED"/>
    <property type="match status" value="1"/>
</dbReference>
<dbReference type="Proteomes" id="UP000702544">
    <property type="component" value="Unassembled WGS sequence"/>
</dbReference>
<evidence type="ECO:0000256" key="1">
    <source>
        <dbReference type="ARBA" id="ARBA00022670"/>
    </source>
</evidence>
<dbReference type="PANTHER" id="PTHR30471">
    <property type="entry name" value="DNA REPAIR PROTEIN RADC"/>
    <property type="match status" value="1"/>
</dbReference>
<dbReference type="GO" id="GO:0008237">
    <property type="term" value="F:metallopeptidase activity"/>
    <property type="evidence" value="ECO:0007669"/>
    <property type="project" value="UniProtKB-KW"/>
</dbReference>
<feature type="domain" description="MPN" evidence="8">
    <location>
        <begin position="111"/>
        <end position="233"/>
    </location>
</feature>
<comment type="caution">
    <text evidence="9">The sequence shown here is derived from an EMBL/GenBank/DDBJ whole genome shotgun (WGS) entry which is preliminary data.</text>
</comment>
<accession>A0AAE4Z5U4</accession>
<dbReference type="InterPro" id="IPR037518">
    <property type="entry name" value="MPN"/>
</dbReference>
<sequence>MSSNGDRPPTMKEWPSWERPRERLRSLGPAALRTAELLAILTSSGAGGRNALEIAENLYERFGRSLRRLGSAPGSQLMAVPGIGAARATAVQAALELGRRAAEEVRHEDDRVTTPRDVYRRFELRLRDLRQEEFHVLLLSTQNAVLRDVMVTRGILDASVVHPREVFAPALAEAAAGVILVHNHPSGDPTPSPADREITRQLVDAGRLLGIPVRDHVVVGNGRFASFLDMGLLAADPPDRP</sequence>
<dbReference type="PROSITE" id="PS01302">
    <property type="entry name" value="UPF0758"/>
    <property type="match status" value="1"/>
</dbReference>
<evidence type="ECO:0000256" key="4">
    <source>
        <dbReference type="ARBA" id="ARBA00022833"/>
    </source>
</evidence>
<dbReference type="InterPro" id="IPR001405">
    <property type="entry name" value="UPF0758"/>
</dbReference>
<dbReference type="Pfam" id="PF20582">
    <property type="entry name" value="UPF0758_N"/>
    <property type="match status" value="1"/>
</dbReference>
<dbReference type="AlphaFoldDB" id="A0AAE4Z5U4"/>
<reference evidence="9 10" key="1">
    <citation type="submission" date="2020-01" db="EMBL/GenBank/DDBJ databases">
        <title>Genomes assembled from Gulf of Kutch pelagic sediment metagenomes.</title>
        <authorList>
            <person name="Chandrashekar M."/>
            <person name="Mahajan M.S."/>
            <person name="Dave K.J."/>
            <person name="Vatsa P."/>
            <person name="Nathani N.M."/>
        </authorList>
    </citation>
    <scope>NUCLEOTIDE SEQUENCE [LARGE SCALE GENOMIC DNA]</scope>
    <source>
        <strain evidence="9">KS3-K002</strain>
    </source>
</reference>
<comment type="similarity">
    <text evidence="6">Belongs to the UPF0758 family.</text>
</comment>
<dbReference type="NCBIfam" id="NF000642">
    <property type="entry name" value="PRK00024.1"/>
    <property type="match status" value="1"/>
</dbReference>
<keyword evidence="3" id="KW-0378">Hydrolase</keyword>
<dbReference type="GO" id="GO:0046872">
    <property type="term" value="F:metal ion binding"/>
    <property type="evidence" value="ECO:0007669"/>
    <property type="project" value="UniProtKB-KW"/>
</dbReference>
<dbReference type="GO" id="GO:0006508">
    <property type="term" value="P:proteolysis"/>
    <property type="evidence" value="ECO:0007669"/>
    <property type="project" value="UniProtKB-KW"/>
</dbReference>
<protein>
    <submittedName>
        <fullName evidence="9">DNA repair protein RadC</fullName>
    </submittedName>
</protein>
<dbReference type="EMBL" id="JAACAK010000017">
    <property type="protein sequence ID" value="NIR73894.1"/>
    <property type="molecule type" value="Genomic_DNA"/>
</dbReference>
<evidence type="ECO:0000259" key="8">
    <source>
        <dbReference type="PROSITE" id="PS50249"/>
    </source>
</evidence>
<dbReference type="InterPro" id="IPR020891">
    <property type="entry name" value="UPF0758_CS"/>
</dbReference>
<evidence type="ECO:0000256" key="6">
    <source>
        <dbReference type="RuleBase" id="RU003797"/>
    </source>
</evidence>
<name>A0AAE4Z5U4_9BACT</name>
<evidence type="ECO:0000256" key="5">
    <source>
        <dbReference type="ARBA" id="ARBA00023049"/>
    </source>
</evidence>
<dbReference type="CDD" id="cd08071">
    <property type="entry name" value="MPN_DUF2466"/>
    <property type="match status" value="1"/>
</dbReference>
<dbReference type="InterPro" id="IPR010994">
    <property type="entry name" value="RuvA_2-like"/>
</dbReference>
<keyword evidence="5" id="KW-0482">Metalloprotease</keyword>
<evidence type="ECO:0000256" key="3">
    <source>
        <dbReference type="ARBA" id="ARBA00022801"/>
    </source>
</evidence>
<dbReference type="SUPFAM" id="SSF102712">
    <property type="entry name" value="JAB1/MPN domain"/>
    <property type="match status" value="1"/>
</dbReference>
<keyword evidence="4" id="KW-0862">Zinc</keyword>
<dbReference type="Pfam" id="PF04002">
    <property type="entry name" value="RadC"/>
    <property type="match status" value="1"/>
</dbReference>
<dbReference type="SUPFAM" id="SSF47781">
    <property type="entry name" value="RuvA domain 2-like"/>
    <property type="match status" value="1"/>
</dbReference>
<keyword evidence="1" id="KW-0645">Protease</keyword>
<organism evidence="9 10">
    <name type="scientific">Candidatus Kutchimonas denitrificans</name>
    <dbReference type="NCBI Taxonomy" id="3056748"/>
    <lineage>
        <taxon>Bacteria</taxon>
        <taxon>Pseudomonadati</taxon>
        <taxon>Gemmatimonadota</taxon>
        <taxon>Gemmatimonadia</taxon>
        <taxon>Candidatus Palauibacterales</taxon>
        <taxon>Candidatus Palauibacteraceae</taxon>
        <taxon>Candidatus Kutchimonas</taxon>
    </lineage>
</organism>
<gene>
    <name evidence="9" type="primary">radC</name>
    <name evidence="9" type="ORF">GWO12_02080</name>
</gene>
<dbReference type="PROSITE" id="PS50249">
    <property type="entry name" value="MPN"/>
    <property type="match status" value="1"/>
</dbReference>
<dbReference type="Gene3D" id="1.10.150.20">
    <property type="entry name" value="5' to 3' exonuclease, C-terminal subdomain"/>
    <property type="match status" value="1"/>
</dbReference>
<dbReference type="InterPro" id="IPR046778">
    <property type="entry name" value="UPF0758_N"/>
</dbReference>
<proteinExistence type="inferred from homology"/>
<keyword evidence="2" id="KW-0479">Metal-binding</keyword>
<dbReference type="InterPro" id="IPR025657">
    <property type="entry name" value="RadC_JAB"/>
</dbReference>